<evidence type="ECO:0000256" key="2">
    <source>
        <dbReference type="ARBA" id="ARBA00022737"/>
    </source>
</evidence>
<dbReference type="PROSITE" id="PS00678">
    <property type="entry name" value="WD_REPEATS_1"/>
    <property type="match status" value="4"/>
</dbReference>
<dbReference type="SMART" id="SM00320">
    <property type="entry name" value="WD40"/>
    <property type="match status" value="7"/>
</dbReference>
<sequence length="531" mass="56886">MPGSNWHARMQQGVLFSQRTIALLSNAYLNSVYGQQEWQAAQQADPQGFKRKLLPIRIEDCPRPGLLGLVVSIDLFGRDADDARRHLLDKVEHAIKGRAKPHAAPDFPQFAKAATPPNEPGFPADNTRPDMPIPDPQAPPFSGQSIRAVLDSRPTEAPYDQNSSEPPPSTGESRSSAADARPNRTLSDNPTWSVPAPPRRSNLNRGSRSLPDPRPAGAPLLGHTRGVRSVSFSPDGKILATGSSDTTVRFWDVTDSARSGESTTLLTDHTGGVSAGVFGSYAQIFATCGGDVRLWNMTNPAAPQLITALPRPSLGAVRTLAFSPDGRTLATGSVDAIVRLWDLRNPAQPSPIATLPTRHTGVVGALAFSPDGHALATASSDESVLIWDVDRPGRLFAELSGVNAAMWAIAYSPDGRTLVFGGERQSVIIWNVEDARRPRKIAARLGSHAEGVRSLVFSPDGSMLFTGSVNQTVRIWDVANPVRPSLIDDLVTAHTGIVNAMAFSPDGRKLATGSSDTTVQLWQTRPSEQGT</sequence>
<dbReference type="Gene3D" id="3.40.50.10140">
    <property type="entry name" value="Toll/interleukin-1 receptor homology (TIR) domain"/>
    <property type="match status" value="1"/>
</dbReference>
<dbReference type="InterPro" id="IPR000157">
    <property type="entry name" value="TIR_dom"/>
</dbReference>
<dbReference type="PROSITE" id="PS50082">
    <property type="entry name" value="WD_REPEATS_2"/>
    <property type="match status" value="6"/>
</dbReference>
<dbReference type="KEGG" id="fri:FraEuI1c_1487"/>
<gene>
    <name evidence="6" type="ordered locus">FraEuI1c_1487</name>
</gene>
<keyword evidence="7" id="KW-1185">Reference proteome</keyword>
<organism evidence="6 7">
    <name type="scientific">Pseudofrankia inefficax (strain DSM 45817 / CECT 9037 / DDB 130130 / EuI1c)</name>
    <name type="common">Frankia inefficax</name>
    <dbReference type="NCBI Taxonomy" id="298654"/>
    <lineage>
        <taxon>Bacteria</taxon>
        <taxon>Bacillati</taxon>
        <taxon>Actinomycetota</taxon>
        <taxon>Actinomycetes</taxon>
        <taxon>Frankiales</taxon>
        <taxon>Frankiaceae</taxon>
        <taxon>Pseudofrankia</taxon>
    </lineage>
</organism>
<dbReference type="InterPro" id="IPR019775">
    <property type="entry name" value="WD40_repeat_CS"/>
</dbReference>
<protein>
    <submittedName>
        <fullName evidence="6">WD40 repeat, subgroup</fullName>
    </submittedName>
</protein>
<dbReference type="InterPro" id="IPR020472">
    <property type="entry name" value="WD40_PAC1"/>
</dbReference>
<feature type="repeat" description="WD" evidence="3">
    <location>
        <begin position="220"/>
        <end position="261"/>
    </location>
</feature>
<feature type="repeat" description="WD" evidence="3">
    <location>
        <begin position="445"/>
        <end position="478"/>
    </location>
</feature>
<dbReference type="EMBL" id="CP002299">
    <property type="protein sequence ID" value="ADP79549.1"/>
    <property type="molecule type" value="Genomic_DNA"/>
</dbReference>
<keyword evidence="2" id="KW-0677">Repeat</keyword>
<feature type="repeat" description="WD" evidence="3">
    <location>
        <begin position="491"/>
        <end position="531"/>
    </location>
</feature>
<dbReference type="Pfam" id="PF00400">
    <property type="entry name" value="WD40"/>
    <property type="match status" value="6"/>
</dbReference>
<dbReference type="InParanoid" id="E3J6C2"/>
<dbReference type="GO" id="GO:0007165">
    <property type="term" value="P:signal transduction"/>
    <property type="evidence" value="ECO:0007669"/>
    <property type="project" value="InterPro"/>
</dbReference>
<evidence type="ECO:0000313" key="7">
    <source>
        <dbReference type="Proteomes" id="UP000002484"/>
    </source>
</evidence>
<dbReference type="Gene3D" id="2.130.10.10">
    <property type="entry name" value="YVTN repeat-like/Quinoprotein amine dehydrogenase"/>
    <property type="match status" value="2"/>
</dbReference>
<dbReference type="eggNOG" id="COG2319">
    <property type="taxonomic scope" value="Bacteria"/>
</dbReference>
<feature type="repeat" description="WD" evidence="3">
    <location>
        <begin position="356"/>
        <end position="397"/>
    </location>
</feature>
<dbReference type="PANTHER" id="PTHR19879">
    <property type="entry name" value="TRANSCRIPTION INITIATION FACTOR TFIID"/>
    <property type="match status" value="1"/>
</dbReference>
<evidence type="ECO:0000259" key="5">
    <source>
        <dbReference type="PROSITE" id="PS50104"/>
    </source>
</evidence>
<evidence type="ECO:0000256" key="3">
    <source>
        <dbReference type="PROSITE-ProRule" id="PRU00221"/>
    </source>
</evidence>
<proteinExistence type="predicted"/>
<dbReference type="Proteomes" id="UP000002484">
    <property type="component" value="Chromosome"/>
</dbReference>
<dbReference type="SUPFAM" id="SSF52200">
    <property type="entry name" value="Toll/Interleukin receptor TIR domain"/>
    <property type="match status" value="1"/>
</dbReference>
<evidence type="ECO:0000313" key="6">
    <source>
        <dbReference type="EMBL" id="ADP79549.1"/>
    </source>
</evidence>
<dbReference type="InterPro" id="IPR015943">
    <property type="entry name" value="WD40/YVTN_repeat-like_dom_sf"/>
</dbReference>
<dbReference type="PROSITE" id="PS50294">
    <property type="entry name" value="WD_REPEATS_REGION"/>
    <property type="match status" value="5"/>
</dbReference>
<dbReference type="HOGENOM" id="CLU_025381_0_0_11"/>
<dbReference type="InterPro" id="IPR036322">
    <property type="entry name" value="WD40_repeat_dom_sf"/>
</dbReference>
<feature type="domain" description="TIR" evidence="5">
    <location>
        <begin position="1"/>
        <end position="87"/>
    </location>
</feature>
<reference evidence="6 7" key="1">
    <citation type="submission" date="2010-10" db="EMBL/GenBank/DDBJ databases">
        <title>Complete sequence of Frankia sp. EuI1c.</title>
        <authorList>
            <consortium name="US DOE Joint Genome Institute"/>
            <person name="Lucas S."/>
            <person name="Copeland A."/>
            <person name="Lapidus A."/>
            <person name="Cheng J.-F."/>
            <person name="Bruce D."/>
            <person name="Goodwin L."/>
            <person name="Pitluck S."/>
            <person name="Chertkov O."/>
            <person name="Detter J.C."/>
            <person name="Han C."/>
            <person name="Tapia R."/>
            <person name="Land M."/>
            <person name="Hauser L."/>
            <person name="Jeffries C."/>
            <person name="Kyrpides N."/>
            <person name="Ivanova N."/>
            <person name="Mikhailova N."/>
            <person name="Beauchemin N."/>
            <person name="Sen A."/>
            <person name="Sur S.A."/>
            <person name="Gtari M."/>
            <person name="Wall L."/>
            <person name="Tisa L."/>
            <person name="Woyke T."/>
        </authorList>
    </citation>
    <scope>NUCLEOTIDE SEQUENCE [LARGE SCALE GENOMIC DNA]</scope>
    <source>
        <strain evidence="7">DSM 45817 / CECT 9037 / EuI1c</strain>
    </source>
</reference>
<accession>E3J6C2</accession>
<dbReference type="Pfam" id="PF13676">
    <property type="entry name" value="TIR_2"/>
    <property type="match status" value="1"/>
</dbReference>
<dbReference type="PRINTS" id="PR00320">
    <property type="entry name" value="GPROTEINBRPT"/>
</dbReference>
<dbReference type="SUPFAM" id="SSF50978">
    <property type="entry name" value="WD40 repeat-like"/>
    <property type="match status" value="1"/>
</dbReference>
<dbReference type="InterPro" id="IPR001680">
    <property type="entry name" value="WD40_rpt"/>
</dbReference>
<dbReference type="PROSITE" id="PS50104">
    <property type="entry name" value="TIR"/>
    <property type="match status" value="1"/>
</dbReference>
<feature type="repeat" description="WD" evidence="3">
    <location>
        <begin position="317"/>
        <end position="345"/>
    </location>
</feature>
<dbReference type="PANTHER" id="PTHR19879:SF9">
    <property type="entry name" value="TRANSCRIPTION INITIATION FACTOR TFIID SUBUNIT 5"/>
    <property type="match status" value="1"/>
</dbReference>
<keyword evidence="1 3" id="KW-0853">WD repeat</keyword>
<dbReference type="AlphaFoldDB" id="E3J6C2"/>
<dbReference type="CDD" id="cd00200">
    <property type="entry name" value="WD40"/>
    <property type="match status" value="1"/>
</dbReference>
<feature type="region of interest" description="Disordered" evidence="4">
    <location>
        <begin position="97"/>
        <end position="235"/>
    </location>
</feature>
<feature type="compositionally biased region" description="Low complexity" evidence="4">
    <location>
        <begin position="199"/>
        <end position="210"/>
    </location>
</feature>
<dbReference type="InterPro" id="IPR035897">
    <property type="entry name" value="Toll_tir_struct_dom_sf"/>
</dbReference>
<feature type="compositionally biased region" description="Polar residues" evidence="4">
    <location>
        <begin position="160"/>
        <end position="176"/>
    </location>
</feature>
<name>E3J6C2_PSEI1</name>
<dbReference type="STRING" id="298654.FraEuI1c_1487"/>
<evidence type="ECO:0000256" key="1">
    <source>
        <dbReference type="ARBA" id="ARBA00022574"/>
    </source>
</evidence>
<evidence type="ECO:0000256" key="4">
    <source>
        <dbReference type="SAM" id="MobiDB-lite"/>
    </source>
</evidence>
<feature type="repeat" description="WD" evidence="3">
    <location>
        <begin position="399"/>
        <end position="440"/>
    </location>
</feature>